<evidence type="ECO:0000313" key="1">
    <source>
        <dbReference type="EMBL" id="HJA08805.1"/>
    </source>
</evidence>
<reference evidence="1" key="1">
    <citation type="journal article" date="2021" name="PeerJ">
        <title>Extensive microbial diversity within the chicken gut microbiome revealed by metagenomics and culture.</title>
        <authorList>
            <person name="Gilroy R."/>
            <person name="Ravi A."/>
            <person name="Getino M."/>
            <person name="Pursley I."/>
            <person name="Horton D.L."/>
            <person name="Alikhan N.F."/>
            <person name="Baker D."/>
            <person name="Gharbi K."/>
            <person name="Hall N."/>
            <person name="Watson M."/>
            <person name="Adriaenssens E.M."/>
            <person name="Foster-Nyarko E."/>
            <person name="Jarju S."/>
            <person name="Secka A."/>
            <person name="Antonio M."/>
            <person name="Oren A."/>
            <person name="Chaudhuri R.R."/>
            <person name="La Ragione R."/>
            <person name="Hildebrand F."/>
            <person name="Pallen M.J."/>
        </authorList>
    </citation>
    <scope>NUCLEOTIDE SEQUENCE</scope>
    <source>
        <strain evidence="1">CHK186-16707</strain>
    </source>
</reference>
<evidence type="ECO:0000313" key="2">
    <source>
        <dbReference type="Proteomes" id="UP000824225"/>
    </source>
</evidence>
<dbReference type="Proteomes" id="UP000824225">
    <property type="component" value="Unassembled WGS sequence"/>
</dbReference>
<sequence>MKNVKPNPEFVALSEEEIVKALDAYEAQFEGEEDEGADLTPSDPVVAEVARLIGEYTNRFDEYCNEYEELPEEVLAYEPDTAIERVAFEIFTDAVHDALQEEDDE</sequence>
<dbReference type="EMBL" id="DXAN01000022">
    <property type="protein sequence ID" value="HJA08805.1"/>
    <property type="molecule type" value="Genomic_DNA"/>
</dbReference>
<reference evidence="1" key="2">
    <citation type="submission" date="2021-04" db="EMBL/GenBank/DDBJ databases">
        <authorList>
            <person name="Gilroy R."/>
        </authorList>
    </citation>
    <scope>NUCLEOTIDE SEQUENCE</scope>
    <source>
        <strain evidence="1">CHK186-16707</strain>
    </source>
</reference>
<protein>
    <submittedName>
        <fullName evidence="1">Uncharacterized protein</fullName>
    </submittedName>
</protein>
<name>A0A9D2KL32_9BACT</name>
<comment type="caution">
    <text evidence="1">The sequence shown here is derived from an EMBL/GenBank/DDBJ whole genome shotgun (WGS) entry which is preliminary data.</text>
</comment>
<accession>A0A9D2KL32</accession>
<dbReference type="AlphaFoldDB" id="A0A9D2KL32"/>
<gene>
    <name evidence="1" type="ORF">H9962_06420</name>
</gene>
<organism evidence="1 2">
    <name type="scientific">Candidatus Mailhella merdigallinarum</name>
    <dbReference type="NCBI Taxonomy" id="2838658"/>
    <lineage>
        <taxon>Bacteria</taxon>
        <taxon>Pseudomonadati</taxon>
        <taxon>Thermodesulfobacteriota</taxon>
        <taxon>Desulfovibrionia</taxon>
        <taxon>Desulfovibrionales</taxon>
        <taxon>Desulfovibrionaceae</taxon>
        <taxon>Mailhella</taxon>
    </lineage>
</organism>
<proteinExistence type="predicted"/>